<keyword evidence="3" id="KW-0963">Cytoplasm</keyword>
<evidence type="ECO:0000313" key="6">
    <source>
        <dbReference type="Proteomes" id="UP001159257"/>
    </source>
</evidence>
<dbReference type="HAMAP" id="MF_00580">
    <property type="entry name" value="CH10"/>
    <property type="match status" value="1"/>
</dbReference>
<sequence length="104" mass="11275">MSIRPLDDRLVVRRVEAETTTKGGIVIPDKSAEKPSQGEVVAVGEGAVLENGERRKLEVKVGDRVLFAKYAGNEVKLDGESLLIMRESDVLAIIEDTPAEEEAA</sequence>
<accession>A0ABY1RXE6</accession>
<evidence type="ECO:0000256" key="1">
    <source>
        <dbReference type="ARBA" id="ARBA00006975"/>
    </source>
</evidence>
<dbReference type="SUPFAM" id="SSF50129">
    <property type="entry name" value="GroES-like"/>
    <property type="match status" value="1"/>
</dbReference>
<comment type="subcellular location">
    <subcellularLocation>
        <location evidence="3">Cytoplasm</location>
    </subcellularLocation>
</comment>
<reference evidence="5 6" key="1">
    <citation type="submission" date="2017-05" db="EMBL/GenBank/DDBJ databases">
        <authorList>
            <person name="Varghese N."/>
            <person name="Submissions S."/>
        </authorList>
    </citation>
    <scope>NUCLEOTIDE SEQUENCE [LARGE SCALE GENOMIC DNA]</scope>
    <source>
        <strain evidence="5 6">CGMCC 1.7287</strain>
    </source>
</reference>
<dbReference type="Proteomes" id="UP001159257">
    <property type="component" value="Unassembled WGS sequence"/>
</dbReference>
<organism evidence="5 6">
    <name type="scientific">Marinobacterium sediminicola</name>
    <dbReference type="NCBI Taxonomy" id="518898"/>
    <lineage>
        <taxon>Bacteria</taxon>
        <taxon>Pseudomonadati</taxon>
        <taxon>Pseudomonadota</taxon>
        <taxon>Gammaproteobacteria</taxon>
        <taxon>Oceanospirillales</taxon>
        <taxon>Oceanospirillaceae</taxon>
        <taxon>Marinobacterium</taxon>
    </lineage>
</organism>
<dbReference type="CDD" id="cd00320">
    <property type="entry name" value="cpn10"/>
    <property type="match status" value="1"/>
</dbReference>
<dbReference type="InterPro" id="IPR020818">
    <property type="entry name" value="Chaperonin_GroES"/>
</dbReference>
<dbReference type="NCBIfam" id="NF001534">
    <property type="entry name" value="PRK00364.2-5"/>
    <property type="match status" value="1"/>
</dbReference>
<dbReference type="EMBL" id="FXWV01000002">
    <property type="protein sequence ID" value="SMR71513.1"/>
    <property type="molecule type" value="Genomic_DNA"/>
</dbReference>
<dbReference type="PROSITE" id="PS00681">
    <property type="entry name" value="CHAPERONINS_CPN10"/>
    <property type="match status" value="1"/>
</dbReference>
<dbReference type="PANTHER" id="PTHR10772">
    <property type="entry name" value="10 KDA HEAT SHOCK PROTEIN"/>
    <property type="match status" value="1"/>
</dbReference>
<dbReference type="RefSeq" id="WP_239039417.1">
    <property type="nucleotide sequence ID" value="NZ_BAAAEY010000001.1"/>
</dbReference>
<comment type="similarity">
    <text evidence="1 3 4">Belongs to the GroES chaperonin family.</text>
</comment>
<dbReference type="InterPro" id="IPR011032">
    <property type="entry name" value="GroES-like_sf"/>
</dbReference>
<evidence type="ECO:0000256" key="4">
    <source>
        <dbReference type="RuleBase" id="RU000535"/>
    </source>
</evidence>
<dbReference type="InterPro" id="IPR018369">
    <property type="entry name" value="Chaprnonin_Cpn10_CS"/>
</dbReference>
<evidence type="ECO:0000313" key="5">
    <source>
        <dbReference type="EMBL" id="SMR71513.1"/>
    </source>
</evidence>
<proteinExistence type="inferred from homology"/>
<comment type="subunit">
    <text evidence="3">Heptamer of 7 subunits arranged in a ring. Interacts with the chaperonin GroEL.</text>
</comment>
<dbReference type="NCBIfam" id="NF001533">
    <property type="entry name" value="PRK00364.2-4"/>
    <property type="match status" value="1"/>
</dbReference>
<dbReference type="PRINTS" id="PR00297">
    <property type="entry name" value="CHAPERONIN10"/>
</dbReference>
<name>A0ABY1RXE6_9GAMM</name>
<gene>
    <name evidence="3" type="primary">groES</name>
    <name evidence="3" type="synonym">groS</name>
    <name evidence="5" type="ORF">SAMN04487964_102165</name>
</gene>
<dbReference type="Gene3D" id="2.30.33.40">
    <property type="entry name" value="GroES chaperonin"/>
    <property type="match status" value="1"/>
</dbReference>
<keyword evidence="6" id="KW-1185">Reference proteome</keyword>
<dbReference type="Pfam" id="PF00166">
    <property type="entry name" value="Cpn10"/>
    <property type="match status" value="1"/>
</dbReference>
<dbReference type="InterPro" id="IPR037124">
    <property type="entry name" value="Chaperonin_GroES_sf"/>
</dbReference>
<evidence type="ECO:0000256" key="3">
    <source>
        <dbReference type="HAMAP-Rule" id="MF_00580"/>
    </source>
</evidence>
<protein>
    <recommendedName>
        <fullName evidence="3">Co-chaperonin GroES</fullName>
    </recommendedName>
    <alternativeName>
        <fullName evidence="3">10 kDa chaperonin</fullName>
    </alternativeName>
    <alternativeName>
        <fullName evidence="3">Chaperonin-10</fullName>
        <shortName evidence="3">Cpn10</shortName>
    </alternativeName>
</protein>
<dbReference type="NCBIfam" id="NF001527">
    <property type="entry name" value="PRK00364.1-2"/>
    <property type="match status" value="1"/>
</dbReference>
<comment type="caution">
    <text evidence="5">The sequence shown here is derived from an EMBL/GenBank/DDBJ whole genome shotgun (WGS) entry which is preliminary data.</text>
</comment>
<evidence type="ECO:0000256" key="2">
    <source>
        <dbReference type="ARBA" id="ARBA00023186"/>
    </source>
</evidence>
<keyword evidence="2 3" id="KW-0143">Chaperone</keyword>
<dbReference type="NCBIfam" id="NF001531">
    <property type="entry name" value="PRK00364.2-2"/>
    <property type="match status" value="1"/>
</dbReference>
<dbReference type="SMART" id="SM00883">
    <property type="entry name" value="Cpn10"/>
    <property type="match status" value="1"/>
</dbReference>
<dbReference type="PANTHER" id="PTHR10772:SF58">
    <property type="entry name" value="CO-CHAPERONIN GROES"/>
    <property type="match status" value="1"/>
</dbReference>
<comment type="function">
    <text evidence="3 4">Together with the chaperonin GroEL, plays an essential role in assisting protein folding. The GroEL-GroES system forms a nano-cage that allows encapsulation of the non-native substrate proteins and provides a physical environment optimized to promote and accelerate protein folding. GroES binds to the apical surface of the GroEL ring, thereby capping the opening of the GroEL channel.</text>
</comment>